<evidence type="ECO:0000259" key="7">
    <source>
        <dbReference type="Pfam" id="PF01425"/>
    </source>
</evidence>
<evidence type="ECO:0000313" key="8">
    <source>
        <dbReference type="EMBL" id="RSH77224.1"/>
    </source>
</evidence>
<feature type="active site" description="Charge relay system" evidence="5">
    <location>
        <position position="201"/>
    </location>
</feature>
<protein>
    <recommendedName>
        <fullName evidence="3">amidase</fullName>
        <ecNumber evidence="3">3.5.1.4</ecNumber>
    </recommendedName>
</protein>
<dbReference type="Proteomes" id="UP000279236">
    <property type="component" value="Unassembled WGS sequence"/>
</dbReference>
<feature type="binding site" evidence="6">
    <location>
        <begin position="222"/>
        <end position="225"/>
    </location>
    <ligand>
        <name>substrate</name>
    </ligand>
</feature>
<sequence>MGWKKKADEALAKRDAAIPTAWRLTGTLPRNSTPLLMTSGIMDTVELAIVELSATALAAAIASTQYTSVQVATAYCKAGSIALQATNCLIEIFPDEAHERAEWLDAELERTGKTVGPLHGVPVSIKDHIDVKGHDSPCGFLSLVGKMVATEDAYMVSVLRAAGAVFYCKSTNPQSIMHLETSGYYGVTVCPYNRDLTSGGSSGGEGALIGMKGSPLGVGTDIGGSVRSPAGACGIFSFKPTVGRIPYLGCQEPASPPGWDGIEGTHGPMARHEDDLELYMRIILDSRPWLADPSTQFRPWSPAPPLGRKLRIGILSEDGVVRPVTPIRRALGWAVDKLRSSGQFDIVDYTPYDGARAWSLISKLYWAADGGSTVYDNIKPSGEPVIPLTKWIIDEGGWGGKPAPTVKLVKCLAERDDFRLAFAHHWQDSGVDVVLSPVGPSPAPQHGTSKYWNYTSFWNLVDYPAAVFPTGLFCKESDKEDPEYKARNEREKYVLDTYDPSVSVGAPLCLQLIGR</sequence>
<reference evidence="8 9" key="1">
    <citation type="submission" date="2018-11" db="EMBL/GenBank/DDBJ databases">
        <title>Genome sequence of Apiotrichum porosum DSM 27194.</title>
        <authorList>
            <person name="Aliyu H."/>
            <person name="Gorte O."/>
            <person name="Ochsenreither K."/>
        </authorList>
    </citation>
    <scope>NUCLEOTIDE SEQUENCE [LARGE SCALE GENOMIC DNA]</scope>
    <source>
        <strain evidence="8 9">DSM 27194</strain>
    </source>
</reference>
<proteinExistence type="inferred from homology"/>
<organism evidence="8 9">
    <name type="scientific">Apiotrichum porosum</name>
    <dbReference type="NCBI Taxonomy" id="105984"/>
    <lineage>
        <taxon>Eukaryota</taxon>
        <taxon>Fungi</taxon>
        <taxon>Dikarya</taxon>
        <taxon>Basidiomycota</taxon>
        <taxon>Agaricomycotina</taxon>
        <taxon>Tremellomycetes</taxon>
        <taxon>Trichosporonales</taxon>
        <taxon>Trichosporonaceae</taxon>
        <taxon>Apiotrichum</taxon>
    </lineage>
</organism>
<dbReference type="InterPro" id="IPR036928">
    <property type="entry name" value="AS_sf"/>
</dbReference>
<accession>A0A427XET1</accession>
<dbReference type="InterPro" id="IPR020556">
    <property type="entry name" value="Amidase_CS"/>
</dbReference>
<dbReference type="STRING" id="105984.A0A427XET1"/>
<gene>
    <name evidence="8" type="ORF">EHS24_003528</name>
</gene>
<keyword evidence="4" id="KW-0378">Hydrolase</keyword>
<evidence type="ECO:0000256" key="5">
    <source>
        <dbReference type="PIRSR" id="PIRSR001221-1"/>
    </source>
</evidence>
<feature type="active site" description="Acyl-ester intermediate" evidence="5">
    <location>
        <position position="225"/>
    </location>
</feature>
<dbReference type="SUPFAM" id="SSF75304">
    <property type="entry name" value="Amidase signature (AS) enzymes"/>
    <property type="match status" value="1"/>
</dbReference>
<evidence type="ECO:0000256" key="6">
    <source>
        <dbReference type="PIRSR" id="PIRSR001221-2"/>
    </source>
</evidence>
<keyword evidence="9" id="KW-1185">Reference proteome</keyword>
<dbReference type="Gene3D" id="3.90.1300.10">
    <property type="entry name" value="Amidase signature (AS) domain"/>
    <property type="match status" value="1"/>
</dbReference>
<dbReference type="PANTHER" id="PTHR46072">
    <property type="entry name" value="AMIDASE-RELATED-RELATED"/>
    <property type="match status" value="1"/>
</dbReference>
<evidence type="ECO:0000256" key="4">
    <source>
        <dbReference type="ARBA" id="ARBA00022801"/>
    </source>
</evidence>
<comment type="similarity">
    <text evidence="2">Belongs to the amidase family.</text>
</comment>
<dbReference type="EC" id="3.5.1.4" evidence="3"/>
<dbReference type="EMBL" id="RSCE01000017">
    <property type="protein sequence ID" value="RSH77224.1"/>
    <property type="molecule type" value="Genomic_DNA"/>
</dbReference>
<dbReference type="AlphaFoldDB" id="A0A427XET1"/>
<evidence type="ECO:0000256" key="1">
    <source>
        <dbReference type="ARBA" id="ARBA00001311"/>
    </source>
</evidence>
<name>A0A427XET1_9TREE</name>
<dbReference type="PIRSF" id="PIRSF001221">
    <property type="entry name" value="Amidase_fungi"/>
    <property type="match status" value="1"/>
</dbReference>
<feature type="binding site" evidence="6">
    <location>
        <position position="201"/>
    </location>
    <ligand>
        <name>substrate</name>
    </ligand>
</feature>
<dbReference type="Pfam" id="PF01425">
    <property type="entry name" value="Amidase"/>
    <property type="match status" value="1"/>
</dbReference>
<feature type="binding site" evidence="6">
    <location>
        <position position="176"/>
    </location>
    <ligand>
        <name>substrate</name>
    </ligand>
</feature>
<dbReference type="GeneID" id="39588071"/>
<feature type="domain" description="Amidase" evidence="7">
    <location>
        <begin position="71"/>
        <end position="515"/>
    </location>
</feature>
<dbReference type="PANTHER" id="PTHR46072:SF4">
    <property type="entry name" value="AMIDASE C550.07-RELATED"/>
    <property type="match status" value="1"/>
</dbReference>
<comment type="catalytic activity">
    <reaction evidence="1">
        <text>a monocarboxylic acid amide + H2O = a monocarboxylate + NH4(+)</text>
        <dbReference type="Rhea" id="RHEA:12020"/>
        <dbReference type="ChEBI" id="CHEBI:15377"/>
        <dbReference type="ChEBI" id="CHEBI:28938"/>
        <dbReference type="ChEBI" id="CHEBI:35757"/>
        <dbReference type="ChEBI" id="CHEBI:83628"/>
        <dbReference type="EC" id="3.5.1.4"/>
    </reaction>
</comment>
<evidence type="ECO:0000256" key="3">
    <source>
        <dbReference type="ARBA" id="ARBA00012922"/>
    </source>
</evidence>
<dbReference type="PROSITE" id="PS00571">
    <property type="entry name" value="AMIDASES"/>
    <property type="match status" value="1"/>
</dbReference>
<feature type="active site" description="Charge relay system" evidence="5">
    <location>
        <position position="126"/>
    </location>
</feature>
<dbReference type="GO" id="GO:0004040">
    <property type="term" value="F:amidase activity"/>
    <property type="evidence" value="ECO:0007669"/>
    <property type="project" value="UniProtKB-EC"/>
</dbReference>
<evidence type="ECO:0000313" key="9">
    <source>
        <dbReference type="Proteomes" id="UP000279236"/>
    </source>
</evidence>
<dbReference type="RefSeq" id="XP_028472371.1">
    <property type="nucleotide sequence ID" value="XM_028619197.1"/>
</dbReference>
<dbReference type="InterPro" id="IPR023631">
    <property type="entry name" value="Amidase_dom"/>
</dbReference>
<comment type="caution">
    <text evidence="8">The sequence shown here is derived from an EMBL/GenBank/DDBJ whole genome shotgun (WGS) entry which is preliminary data.</text>
</comment>
<dbReference type="OrthoDB" id="6428749at2759"/>
<evidence type="ECO:0000256" key="2">
    <source>
        <dbReference type="ARBA" id="ARBA00009199"/>
    </source>
</evidence>